<evidence type="ECO:0000313" key="2">
    <source>
        <dbReference type="EMBL" id="AGF78967.1"/>
    </source>
</evidence>
<dbReference type="PANTHER" id="PTHR43174:SF3">
    <property type="entry name" value="UDP-N-ACETYLGLUCOSAMINE 2-EPIMERASE"/>
    <property type="match status" value="1"/>
</dbReference>
<dbReference type="InterPro" id="IPR029767">
    <property type="entry name" value="WecB-like"/>
</dbReference>
<dbReference type="AlphaFoldDB" id="M1PBG3"/>
<dbReference type="GO" id="GO:0006047">
    <property type="term" value="P:UDP-N-acetylglucosamine metabolic process"/>
    <property type="evidence" value="ECO:0007669"/>
    <property type="project" value="InterPro"/>
</dbReference>
<dbReference type="Proteomes" id="UP000011721">
    <property type="component" value="Chromosome"/>
</dbReference>
<dbReference type="RefSeq" id="WP_015404653.1">
    <property type="nucleotide sequence ID" value="NC_020304.1"/>
</dbReference>
<dbReference type="Gene3D" id="3.40.50.2000">
    <property type="entry name" value="Glycogen Phosphorylase B"/>
    <property type="match status" value="2"/>
</dbReference>
<proteinExistence type="predicted"/>
<evidence type="ECO:0000259" key="1">
    <source>
        <dbReference type="Pfam" id="PF02350"/>
    </source>
</evidence>
<dbReference type="PANTHER" id="PTHR43174">
    <property type="entry name" value="UDP-N-ACETYLGLUCOSAMINE 2-EPIMERASE"/>
    <property type="match status" value="1"/>
</dbReference>
<dbReference type="OrthoDB" id="9803238at2"/>
<feature type="domain" description="UDP-N-acetylglucosamine 2-epimerase" evidence="1">
    <location>
        <begin position="24"/>
        <end position="370"/>
    </location>
</feature>
<dbReference type="EMBL" id="CP003985">
    <property type="protein sequence ID" value="AGF78967.1"/>
    <property type="molecule type" value="Genomic_DNA"/>
</dbReference>
<dbReference type="eggNOG" id="COG0381">
    <property type="taxonomic scope" value="Bacteria"/>
</dbReference>
<dbReference type="CDD" id="cd03786">
    <property type="entry name" value="GTB_UDP-GlcNAc_2-Epimerase"/>
    <property type="match status" value="1"/>
</dbReference>
<keyword evidence="3" id="KW-1185">Reference proteome</keyword>
<evidence type="ECO:0000313" key="3">
    <source>
        <dbReference type="Proteomes" id="UP000011721"/>
    </source>
</evidence>
<dbReference type="SUPFAM" id="SSF53756">
    <property type="entry name" value="UDP-Glycosyltransferase/glycogen phosphorylase"/>
    <property type="match status" value="1"/>
</dbReference>
<gene>
    <name evidence="2" type="ordered locus">UWK_02428</name>
</gene>
<dbReference type="KEGG" id="dsf:UWK_02428"/>
<protein>
    <submittedName>
        <fullName evidence="2">UDP-N-acetyl-D-glucosamine 2-epimerase, UDP-hydrolysing</fullName>
    </submittedName>
</protein>
<accession>M1PBG3</accession>
<dbReference type="HOGENOM" id="CLU_061127_0_0_7"/>
<dbReference type="InterPro" id="IPR003331">
    <property type="entry name" value="UDP_GlcNAc_Epimerase_2_dom"/>
</dbReference>
<dbReference type="PATRIC" id="fig|1167006.5.peg.2637"/>
<dbReference type="InterPro" id="IPR020004">
    <property type="entry name" value="UDP-GlcNAc_Epase"/>
</dbReference>
<dbReference type="GO" id="GO:0004553">
    <property type="term" value="F:hydrolase activity, hydrolyzing O-glycosyl compounds"/>
    <property type="evidence" value="ECO:0007669"/>
    <property type="project" value="InterPro"/>
</dbReference>
<dbReference type="Pfam" id="PF02350">
    <property type="entry name" value="Epimerase_2"/>
    <property type="match status" value="1"/>
</dbReference>
<reference evidence="3" key="1">
    <citation type="journal article" date="2013" name="Stand. Genomic Sci.">
        <title>Complete genome sequence of Desulfocapsa sulfexigens, a marine deltaproteobacterium specialized in disproportionating inorganic sulfur compounds.</title>
        <authorList>
            <person name="Finster K.W."/>
            <person name="Kjeldsen K.U."/>
            <person name="Kube M."/>
            <person name="Reinhardt R."/>
            <person name="Mussmann M."/>
            <person name="Amann R."/>
            <person name="Schreiber L."/>
        </authorList>
    </citation>
    <scope>NUCLEOTIDE SEQUENCE [LARGE SCALE GENOMIC DNA]</scope>
    <source>
        <strain evidence="3">DSM 10523 / SB164P1</strain>
    </source>
</reference>
<sequence length="383" mass="42330">MSRKVCIVVNSRANYGRIKTVLTAVKNHPDLELQLIVGASALLDRFGSVIDIIKKDGFEPTSVIYSIVEGENLTTMAKSTGLAIQELTSQFENLKPDVALTVADRFETMATAITASYMNIPLAHTQGGEVTGSIDESVRHAITKLAHIHFPATQKAADNIIRMGEDPSTVYVTGCPAIDICNKSSVDELSSDFFENYKGVGPGIDPFKPYIVVLQHPVTTEFGQGFFQINETLEAIRNIDMQIVWLWPNVDAGSDDISKGLRVYREKYSPKNIHFFRNFSPEDYVKLIGNCKCLVGNSSSGIREGAWLGTPNVTIGSRQFGRECGDNVIHVGYQRDEIEKAIKFQLKHGEYSSNHLYGDGHADEKIANILATATFNINKKLCY</sequence>
<dbReference type="STRING" id="1167006.UWK_02428"/>
<organism evidence="2 3">
    <name type="scientific">Desulfocapsa sulfexigens (strain DSM 10523 / SB164P1)</name>
    <dbReference type="NCBI Taxonomy" id="1167006"/>
    <lineage>
        <taxon>Bacteria</taxon>
        <taxon>Pseudomonadati</taxon>
        <taxon>Thermodesulfobacteriota</taxon>
        <taxon>Desulfobulbia</taxon>
        <taxon>Desulfobulbales</taxon>
        <taxon>Desulfocapsaceae</taxon>
        <taxon>Desulfocapsa</taxon>
    </lineage>
</organism>
<name>M1PBG3_DESSD</name>
<dbReference type="NCBIfam" id="TIGR03568">
    <property type="entry name" value="NeuC_NnaA"/>
    <property type="match status" value="1"/>
</dbReference>